<feature type="region of interest" description="Disordered" evidence="1">
    <location>
        <begin position="1"/>
        <end position="20"/>
    </location>
</feature>
<proteinExistence type="predicted"/>
<reference evidence="2 3" key="1">
    <citation type="journal article" date="2013" name="BMC Genomics">
        <title>High quality de novo sequencing and assembly of the Saccharomyces arboricolus genome.</title>
        <authorList>
            <person name="Liti G."/>
            <person name="Nguyen Ba A.N."/>
            <person name="Blythe M."/>
            <person name="Mueller C.A."/>
            <person name="Bergstroem A."/>
            <person name="Cubillos F.A."/>
            <person name="Dafhnis-Calas F."/>
            <person name="Khoshraftar S."/>
            <person name="Malla S."/>
            <person name="Mehta N."/>
            <person name="Siow C.C."/>
            <person name="Warringer J."/>
            <person name="Moses A.M."/>
            <person name="Louis E.J."/>
            <person name="Nieduszynski C.A."/>
        </authorList>
    </citation>
    <scope>NUCLEOTIDE SEQUENCE [LARGE SCALE GENOMIC DNA]</scope>
    <source>
        <strain evidence="3">H-6 / AS 2.3317 / CBS 10644</strain>
    </source>
</reference>
<dbReference type="AlphaFoldDB" id="J8Q5I0"/>
<name>J8Q5I0_SACAR</name>
<dbReference type="InterPro" id="IPR012471">
    <property type="entry name" value="DUF1690"/>
</dbReference>
<gene>
    <name evidence="2" type="ORF">SU7_1005</name>
</gene>
<evidence type="ECO:0000313" key="2">
    <source>
        <dbReference type="EMBL" id="EJS43891.1"/>
    </source>
</evidence>
<dbReference type="HOGENOM" id="CLU_093897_3_0_1"/>
<accession>J8Q5I0</accession>
<organism evidence="2 3">
    <name type="scientific">Saccharomyces arboricola (strain H-6 / AS 2.3317 / CBS 10644)</name>
    <name type="common">Yeast</name>
    <dbReference type="NCBI Taxonomy" id="1160507"/>
    <lineage>
        <taxon>Eukaryota</taxon>
        <taxon>Fungi</taxon>
        <taxon>Dikarya</taxon>
        <taxon>Ascomycota</taxon>
        <taxon>Saccharomycotina</taxon>
        <taxon>Saccharomycetes</taxon>
        <taxon>Saccharomycetales</taxon>
        <taxon>Saccharomycetaceae</taxon>
        <taxon>Saccharomyces</taxon>
    </lineage>
</organism>
<protein>
    <submittedName>
        <fullName evidence="2">Aim13p</fullName>
    </submittedName>
</protein>
<dbReference type="Pfam" id="PF07956">
    <property type="entry name" value="DUF1690"/>
    <property type="match status" value="1"/>
</dbReference>
<sequence length="172" mass="19260">MGANTSKVGASTSTAQQQVYTPQTQIDFSQSLVSQLESSKETDYVTKENAEKFIEKKVSQRLSDLEVETLKKFESTLNNSLLSDDDNDAIDELSSSSLNRQIESLNKKLTLFDQLELQKLEKYEGAKGKSDNKKDDGNVSIKAKLTECLLANKGKPLNCYEEMEEFKKLVMG</sequence>
<dbReference type="EMBL" id="ALIE01000070">
    <property type="protein sequence ID" value="EJS43891.1"/>
    <property type="molecule type" value="Genomic_DNA"/>
</dbReference>
<comment type="caution">
    <text evidence="2">The sequence shown here is derived from an EMBL/GenBank/DDBJ whole genome shotgun (WGS) entry which is preliminary data.</text>
</comment>
<dbReference type="Proteomes" id="UP000006968">
    <property type="component" value="Chromosome VI"/>
</dbReference>
<evidence type="ECO:0000256" key="1">
    <source>
        <dbReference type="SAM" id="MobiDB-lite"/>
    </source>
</evidence>
<keyword evidence="3" id="KW-1185">Reference proteome</keyword>
<dbReference type="OrthoDB" id="5544375at2759"/>
<evidence type="ECO:0000313" key="3">
    <source>
        <dbReference type="Proteomes" id="UP000006968"/>
    </source>
</evidence>